<accession>A0AAV2JXM4</accession>
<evidence type="ECO:0008006" key="5">
    <source>
        <dbReference type="Google" id="ProtNLM"/>
    </source>
</evidence>
<protein>
    <recommendedName>
        <fullName evidence="5">Peptidase S1 domain-containing protein</fullName>
    </recommendedName>
</protein>
<dbReference type="PANTHER" id="PTHR24253:SF153">
    <property type="entry name" value="SERINE PROTEASE HEPSIN"/>
    <property type="match status" value="1"/>
</dbReference>
<dbReference type="Gene3D" id="2.40.10.10">
    <property type="entry name" value="Trypsin-like serine proteases"/>
    <property type="match status" value="1"/>
</dbReference>
<feature type="region of interest" description="Disordered" evidence="2">
    <location>
        <begin position="144"/>
        <end position="175"/>
    </location>
</feature>
<evidence type="ECO:0000313" key="3">
    <source>
        <dbReference type="EMBL" id="CAL1582299.1"/>
    </source>
</evidence>
<proteinExistence type="predicted"/>
<dbReference type="PANTHER" id="PTHR24253">
    <property type="entry name" value="TRANSMEMBRANE PROTEASE SERINE"/>
    <property type="match status" value="1"/>
</dbReference>
<evidence type="ECO:0000256" key="1">
    <source>
        <dbReference type="ARBA" id="ARBA00023157"/>
    </source>
</evidence>
<evidence type="ECO:0000313" key="4">
    <source>
        <dbReference type="Proteomes" id="UP001497482"/>
    </source>
</evidence>
<evidence type="ECO:0000256" key="2">
    <source>
        <dbReference type="SAM" id="MobiDB-lite"/>
    </source>
</evidence>
<dbReference type="InterPro" id="IPR043504">
    <property type="entry name" value="Peptidase_S1_PA_chymotrypsin"/>
</dbReference>
<dbReference type="AlphaFoldDB" id="A0AAV2JXM4"/>
<sequence>MLQTAVCEVSVDTAYVLQGDSGGPLVRKPKWRWIQAGVVPWDKQSHHSQPARLHRFSSSGTDRESERHLPALPSNYTPSKPPNTIDIAACVAMAPKNSRMVGGQAAPDGAWPWQVVSTEEEVTPVEGSSSKQWVLRRARNCHRVGASKPRGPQPQRSEVAHHSVHSTTVTTTRPPKDTTCHCQAVLLRHFTAYIKPVCLAGLRQCPPQWHRHLDHRLGGHPISGFLCAATETDARWGMPINGIDSAFCNKLNHPYPPEPNMRVRD</sequence>
<dbReference type="SUPFAM" id="SSF50494">
    <property type="entry name" value="Trypsin-like serine proteases"/>
    <property type="match status" value="1"/>
</dbReference>
<reference evidence="3 4" key="1">
    <citation type="submission" date="2024-04" db="EMBL/GenBank/DDBJ databases">
        <authorList>
            <person name="Waldvogel A.-M."/>
            <person name="Schoenle A."/>
        </authorList>
    </citation>
    <scope>NUCLEOTIDE SEQUENCE [LARGE SCALE GENOMIC DNA]</scope>
</reference>
<keyword evidence="4" id="KW-1185">Reference proteome</keyword>
<dbReference type="InterPro" id="IPR009003">
    <property type="entry name" value="Peptidase_S1_PA"/>
</dbReference>
<keyword evidence="1" id="KW-1015">Disulfide bond</keyword>
<dbReference type="EMBL" id="OZ035837">
    <property type="protein sequence ID" value="CAL1582299.1"/>
    <property type="molecule type" value="Genomic_DNA"/>
</dbReference>
<gene>
    <name evidence="3" type="ORF">KC01_LOCUS12936</name>
</gene>
<name>A0AAV2JXM4_KNICA</name>
<dbReference type="Proteomes" id="UP001497482">
    <property type="component" value="Chromosome 15"/>
</dbReference>
<organism evidence="3 4">
    <name type="scientific">Knipowitschia caucasica</name>
    <name type="common">Caucasian dwarf goby</name>
    <name type="synonym">Pomatoschistus caucasicus</name>
    <dbReference type="NCBI Taxonomy" id="637954"/>
    <lineage>
        <taxon>Eukaryota</taxon>
        <taxon>Metazoa</taxon>
        <taxon>Chordata</taxon>
        <taxon>Craniata</taxon>
        <taxon>Vertebrata</taxon>
        <taxon>Euteleostomi</taxon>
        <taxon>Actinopterygii</taxon>
        <taxon>Neopterygii</taxon>
        <taxon>Teleostei</taxon>
        <taxon>Neoteleostei</taxon>
        <taxon>Acanthomorphata</taxon>
        <taxon>Gobiaria</taxon>
        <taxon>Gobiiformes</taxon>
        <taxon>Gobioidei</taxon>
        <taxon>Gobiidae</taxon>
        <taxon>Gobiinae</taxon>
        <taxon>Knipowitschia</taxon>
    </lineage>
</organism>
<feature type="region of interest" description="Disordered" evidence="2">
    <location>
        <begin position="44"/>
        <end position="80"/>
    </location>
</feature>